<name>W4US11_9BACE</name>
<comment type="caution">
    <text evidence="1">The sequence shown here is derived from an EMBL/GenBank/DDBJ whole genome shotgun (WGS) entry which is preliminary data.</text>
</comment>
<keyword evidence="2" id="KW-1185">Reference proteome</keyword>
<sequence>MNTDQYGRTLWQAYTNEGINPNSNPIGYRYDWGYDAGGYPTLNQMLVPKYIDSENKIPTADTDWFDEITRTGFIQQYNVSVTNGTERGTYFFSLGYYKNDGLIKYSNFDRISARMNSEYKLIGDMLTIGENFTLNRTTEVQAPANVLSDA</sequence>
<dbReference type="STRING" id="1445607.JCM10512_1873"/>
<dbReference type="SUPFAM" id="SSF56935">
    <property type="entry name" value="Porins"/>
    <property type="match status" value="1"/>
</dbReference>
<dbReference type="AlphaFoldDB" id="W4US11"/>
<evidence type="ECO:0000313" key="2">
    <source>
        <dbReference type="Proteomes" id="UP000019131"/>
    </source>
</evidence>
<gene>
    <name evidence="1" type="ORF">JCM10512_1873</name>
</gene>
<reference evidence="1 2" key="1">
    <citation type="journal article" date="2014" name="Genome Announc.">
        <title>Draft Genome Sequence of Bacteroides reticulotermitis Strain JCM 10512T, Isolated from the Gut of a Termite.</title>
        <authorList>
            <person name="Yuki M."/>
            <person name="Oshima K."/>
            <person name="Suda W."/>
            <person name="Sakamoto M."/>
            <person name="Iida T."/>
            <person name="Hattori M."/>
            <person name="Ohkuma M."/>
        </authorList>
    </citation>
    <scope>NUCLEOTIDE SEQUENCE [LARGE SCALE GENOMIC DNA]</scope>
    <source>
        <strain evidence="1 2">JCM 10512</strain>
    </source>
</reference>
<keyword evidence="1" id="KW-0675">Receptor</keyword>
<protein>
    <submittedName>
        <fullName evidence="1">TonB-dependent receptor</fullName>
    </submittedName>
</protein>
<evidence type="ECO:0000313" key="1">
    <source>
        <dbReference type="EMBL" id="GAE83587.1"/>
    </source>
</evidence>
<dbReference type="EMBL" id="BAIV01000009">
    <property type="protein sequence ID" value="GAE83587.1"/>
    <property type="molecule type" value="Genomic_DNA"/>
</dbReference>
<accession>W4US11</accession>
<proteinExistence type="predicted"/>
<dbReference type="Proteomes" id="UP000019131">
    <property type="component" value="Unassembled WGS sequence"/>
</dbReference>
<organism evidence="1 2">
    <name type="scientific">Bacteroides reticulotermitis JCM 10512</name>
    <dbReference type="NCBI Taxonomy" id="1445607"/>
    <lineage>
        <taxon>Bacteria</taxon>
        <taxon>Pseudomonadati</taxon>
        <taxon>Bacteroidota</taxon>
        <taxon>Bacteroidia</taxon>
        <taxon>Bacteroidales</taxon>
        <taxon>Bacteroidaceae</taxon>
        <taxon>Bacteroides</taxon>
    </lineage>
</organism>